<evidence type="ECO:0000313" key="2">
    <source>
        <dbReference type="Proteomes" id="UP000308600"/>
    </source>
</evidence>
<evidence type="ECO:0000313" key="1">
    <source>
        <dbReference type="EMBL" id="TFK74466.1"/>
    </source>
</evidence>
<dbReference type="EMBL" id="ML208268">
    <property type="protein sequence ID" value="TFK74466.1"/>
    <property type="molecule type" value="Genomic_DNA"/>
</dbReference>
<protein>
    <submittedName>
        <fullName evidence="1">Uncharacterized protein</fullName>
    </submittedName>
</protein>
<accession>A0ACD3B9E9</accession>
<organism evidence="1 2">
    <name type="scientific">Pluteus cervinus</name>
    <dbReference type="NCBI Taxonomy" id="181527"/>
    <lineage>
        <taxon>Eukaryota</taxon>
        <taxon>Fungi</taxon>
        <taxon>Dikarya</taxon>
        <taxon>Basidiomycota</taxon>
        <taxon>Agaricomycotina</taxon>
        <taxon>Agaricomycetes</taxon>
        <taxon>Agaricomycetidae</taxon>
        <taxon>Agaricales</taxon>
        <taxon>Pluteineae</taxon>
        <taxon>Pluteaceae</taxon>
        <taxon>Pluteus</taxon>
    </lineage>
</organism>
<proteinExistence type="predicted"/>
<keyword evidence="2" id="KW-1185">Reference proteome</keyword>
<sequence length="266" mass="29420">MIILDGVPSSQYASSSSSTQVVHQPAQNTEIPTTLLPPTRYPKHRSSFLWNVRTIALMSTTILSVVPVGLAGRLASPRDFFLSPYRPAVYLTFATGPATFIASLSLYINAYLRNPSRRFAEVVAELCVFAILSMFWYIIGGLFMKRHDEMQGFRDDPDFSCDSTWFDPMSCKLLPSIEGVSFTNATLLLIYSLSLLGFTLYASARGNQFWFCPVYEAEFLAPPKEAAPPVPSKQNTMQLIPILPSKALQDALSPSSSDPVLPPYSV</sequence>
<gene>
    <name evidence="1" type="ORF">BDN72DRAFT_833392</name>
</gene>
<dbReference type="Proteomes" id="UP000308600">
    <property type="component" value="Unassembled WGS sequence"/>
</dbReference>
<name>A0ACD3B9E9_9AGAR</name>
<reference evidence="1 2" key="1">
    <citation type="journal article" date="2019" name="Nat. Ecol. Evol.">
        <title>Megaphylogeny resolves global patterns of mushroom evolution.</title>
        <authorList>
            <person name="Varga T."/>
            <person name="Krizsan K."/>
            <person name="Foldi C."/>
            <person name="Dima B."/>
            <person name="Sanchez-Garcia M."/>
            <person name="Sanchez-Ramirez S."/>
            <person name="Szollosi G.J."/>
            <person name="Szarkandi J.G."/>
            <person name="Papp V."/>
            <person name="Albert L."/>
            <person name="Andreopoulos W."/>
            <person name="Angelini C."/>
            <person name="Antonin V."/>
            <person name="Barry K.W."/>
            <person name="Bougher N.L."/>
            <person name="Buchanan P."/>
            <person name="Buyck B."/>
            <person name="Bense V."/>
            <person name="Catcheside P."/>
            <person name="Chovatia M."/>
            <person name="Cooper J."/>
            <person name="Damon W."/>
            <person name="Desjardin D."/>
            <person name="Finy P."/>
            <person name="Geml J."/>
            <person name="Haridas S."/>
            <person name="Hughes K."/>
            <person name="Justo A."/>
            <person name="Karasinski D."/>
            <person name="Kautmanova I."/>
            <person name="Kiss B."/>
            <person name="Kocsube S."/>
            <person name="Kotiranta H."/>
            <person name="LaButti K.M."/>
            <person name="Lechner B.E."/>
            <person name="Liimatainen K."/>
            <person name="Lipzen A."/>
            <person name="Lukacs Z."/>
            <person name="Mihaltcheva S."/>
            <person name="Morgado L.N."/>
            <person name="Niskanen T."/>
            <person name="Noordeloos M.E."/>
            <person name="Ohm R.A."/>
            <person name="Ortiz-Santana B."/>
            <person name="Ovrebo C."/>
            <person name="Racz N."/>
            <person name="Riley R."/>
            <person name="Savchenko A."/>
            <person name="Shiryaev A."/>
            <person name="Soop K."/>
            <person name="Spirin V."/>
            <person name="Szebenyi C."/>
            <person name="Tomsovsky M."/>
            <person name="Tulloss R.E."/>
            <person name="Uehling J."/>
            <person name="Grigoriev I.V."/>
            <person name="Vagvolgyi C."/>
            <person name="Papp T."/>
            <person name="Martin F.M."/>
            <person name="Miettinen O."/>
            <person name="Hibbett D.S."/>
            <person name="Nagy L.G."/>
        </authorList>
    </citation>
    <scope>NUCLEOTIDE SEQUENCE [LARGE SCALE GENOMIC DNA]</scope>
    <source>
        <strain evidence="1 2">NL-1719</strain>
    </source>
</reference>